<protein>
    <recommendedName>
        <fullName evidence="2">UPF0125 protein CR159_05520</fullName>
    </recommendedName>
</protein>
<evidence type="ECO:0000256" key="3">
    <source>
        <dbReference type="SAM" id="MobiDB-lite"/>
    </source>
</evidence>
<organism evidence="4 5">
    <name type="scientific">Pollutimonas subterranea</name>
    <dbReference type="NCBI Taxonomy" id="2045210"/>
    <lineage>
        <taxon>Bacteria</taxon>
        <taxon>Pseudomonadati</taxon>
        <taxon>Pseudomonadota</taxon>
        <taxon>Betaproteobacteria</taxon>
        <taxon>Burkholderiales</taxon>
        <taxon>Alcaligenaceae</taxon>
        <taxon>Pollutimonas</taxon>
    </lineage>
</organism>
<dbReference type="Pfam" id="PF03658">
    <property type="entry name" value="Ub-RnfH"/>
    <property type="match status" value="1"/>
</dbReference>
<sequence length="120" mass="13552">MPDVNKLSVQVVYAQAHSVWQVVVQVPAGTTAAQALEASRFASSFPNYPGDTIMMGLYGQRCVPDHILSDGDRLEIYRPLTFDPMESRQRRALHRQAFMTKSRHRPKRRKARIAAGVMDP</sequence>
<keyword evidence="5" id="KW-1185">Reference proteome</keyword>
<dbReference type="PANTHER" id="PTHR37483">
    <property type="entry name" value="UPF0125 PROTEIN RATB"/>
    <property type="match status" value="1"/>
</dbReference>
<evidence type="ECO:0000313" key="5">
    <source>
        <dbReference type="Proteomes" id="UP000234190"/>
    </source>
</evidence>
<dbReference type="Gene3D" id="3.10.20.280">
    <property type="entry name" value="RnfH-like"/>
    <property type="match status" value="1"/>
</dbReference>
<dbReference type="AlphaFoldDB" id="A0A2N4U7Y3"/>
<dbReference type="HAMAP" id="MF_00460">
    <property type="entry name" value="UPF0125_RnfH"/>
    <property type="match status" value="1"/>
</dbReference>
<name>A0A2N4U7Y3_9BURK</name>
<accession>A0A2N4U7Y3</accession>
<gene>
    <name evidence="4" type="ORF">CR159_05520</name>
</gene>
<dbReference type="PANTHER" id="PTHR37483:SF1">
    <property type="entry name" value="UPF0125 PROTEIN RATB"/>
    <property type="match status" value="1"/>
</dbReference>
<dbReference type="OrthoDB" id="9796575at2"/>
<proteinExistence type="inferred from homology"/>
<feature type="region of interest" description="Disordered" evidence="3">
    <location>
        <begin position="100"/>
        <end position="120"/>
    </location>
</feature>
<dbReference type="SUPFAM" id="SSF54285">
    <property type="entry name" value="MoaD/ThiS"/>
    <property type="match status" value="1"/>
</dbReference>
<dbReference type="InterPro" id="IPR005346">
    <property type="entry name" value="RnfH"/>
</dbReference>
<comment type="caution">
    <text evidence="4">The sequence shown here is derived from an EMBL/GenBank/DDBJ whole genome shotgun (WGS) entry which is preliminary data.</text>
</comment>
<evidence type="ECO:0000256" key="1">
    <source>
        <dbReference type="ARBA" id="ARBA00010645"/>
    </source>
</evidence>
<evidence type="ECO:0000313" key="4">
    <source>
        <dbReference type="EMBL" id="PLC51131.1"/>
    </source>
</evidence>
<dbReference type="EMBL" id="PDNW01000003">
    <property type="protein sequence ID" value="PLC51131.1"/>
    <property type="molecule type" value="Genomic_DNA"/>
</dbReference>
<feature type="compositionally biased region" description="Basic residues" evidence="3">
    <location>
        <begin position="101"/>
        <end position="112"/>
    </location>
</feature>
<dbReference type="Proteomes" id="UP000234190">
    <property type="component" value="Unassembled WGS sequence"/>
</dbReference>
<reference evidence="4 5" key="1">
    <citation type="submission" date="2017-10" db="EMBL/GenBank/DDBJ databases">
        <title>Two draft genome sequences of Pusillimonas sp. strains isolated from a nitrate- and radionuclide-contaminated groundwater in Russia.</title>
        <authorList>
            <person name="Grouzdev D.S."/>
            <person name="Tourova T.P."/>
            <person name="Goeva M.A."/>
            <person name="Babich T.L."/>
            <person name="Sokolova D.S."/>
            <person name="Abdullin R."/>
            <person name="Poltaraus A.B."/>
            <person name="Toshchakov S.V."/>
            <person name="Nazina T.N."/>
        </authorList>
    </citation>
    <scope>NUCLEOTIDE SEQUENCE [LARGE SCALE GENOMIC DNA]</scope>
    <source>
        <strain evidence="4 5">JR1/69-3-13</strain>
    </source>
</reference>
<dbReference type="InterPro" id="IPR016155">
    <property type="entry name" value="Mopterin_synth/thiamin_S_b"/>
</dbReference>
<dbReference type="InterPro" id="IPR037021">
    <property type="entry name" value="RnfH_sf"/>
</dbReference>
<evidence type="ECO:0000256" key="2">
    <source>
        <dbReference type="HAMAP-Rule" id="MF_00460"/>
    </source>
</evidence>
<comment type="similarity">
    <text evidence="1 2">Belongs to the UPF0125 (RnfH) family.</text>
</comment>